<evidence type="ECO:0000256" key="9">
    <source>
        <dbReference type="PROSITE-ProRule" id="PRU01091"/>
    </source>
</evidence>
<dbReference type="Pfam" id="PF00072">
    <property type="entry name" value="Response_reg"/>
    <property type="match status" value="1"/>
</dbReference>
<dbReference type="Gene3D" id="3.40.50.2300">
    <property type="match status" value="1"/>
</dbReference>
<evidence type="ECO:0000313" key="12">
    <source>
        <dbReference type="EMBL" id="RGB78294.1"/>
    </source>
</evidence>
<proteinExistence type="predicted"/>
<dbReference type="InterPro" id="IPR039420">
    <property type="entry name" value="WalR-like"/>
</dbReference>
<evidence type="ECO:0000259" key="10">
    <source>
        <dbReference type="PROSITE" id="PS50110"/>
    </source>
</evidence>
<dbReference type="Gene3D" id="1.10.10.10">
    <property type="entry name" value="Winged helix-like DNA-binding domain superfamily/Winged helix DNA-binding domain"/>
    <property type="match status" value="1"/>
</dbReference>
<dbReference type="PANTHER" id="PTHR48111:SF1">
    <property type="entry name" value="TWO-COMPONENT RESPONSE REGULATOR ORR33"/>
    <property type="match status" value="1"/>
</dbReference>
<keyword evidence="5 9" id="KW-0238">DNA-binding</keyword>
<dbReference type="GO" id="GO:0005829">
    <property type="term" value="C:cytosol"/>
    <property type="evidence" value="ECO:0007669"/>
    <property type="project" value="TreeGrafter"/>
</dbReference>
<keyword evidence="3" id="KW-0902">Two-component regulatory system</keyword>
<evidence type="ECO:0000313" key="13">
    <source>
        <dbReference type="Proteomes" id="UP000260773"/>
    </source>
</evidence>
<comment type="function">
    <text evidence="7">May play the central regulatory role in sporulation. It may be an element of the effector pathway responsible for the activation of sporulation genes in response to nutritional stress. Spo0A may act in concert with spo0H (a sigma factor) to control the expression of some genes that are critical to the sporulation process.</text>
</comment>
<gene>
    <name evidence="12" type="ORF">DW070_11825</name>
</gene>
<dbReference type="CDD" id="cd17625">
    <property type="entry name" value="REC_OmpR_DrrD-like"/>
    <property type="match status" value="1"/>
</dbReference>
<dbReference type="InterPro" id="IPR001789">
    <property type="entry name" value="Sig_transdc_resp-reg_receiver"/>
</dbReference>
<dbReference type="CDD" id="cd00383">
    <property type="entry name" value="trans_reg_C"/>
    <property type="match status" value="1"/>
</dbReference>
<dbReference type="FunFam" id="3.40.50.2300:FF:000002">
    <property type="entry name" value="DNA-binding response regulator PhoP"/>
    <property type="match status" value="1"/>
</dbReference>
<reference evidence="12 13" key="1">
    <citation type="submission" date="2018-08" db="EMBL/GenBank/DDBJ databases">
        <title>A genome reference for cultivated species of the human gut microbiota.</title>
        <authorList>
            <person name="Zou Y."/>
            <person name="Xue W."/>
            <person name="Luo G."/>
        </authorList>
    </citation>
    <scope>NUCLEOTIDE SEQUENCE [LARGE SCALE GENOMIC DNA]</scope>
    <source>
        <strain evidence="12 13">AF45-17</strain>
    </source>
</reference>
<keyword evidence="6" id="KW-0804">Transcription</keyword>
<feature type="domain" description="Response regulatory" evidence="10">
    <location>
        <begin position="22"/>
        <end position="136"/>
    </location>
</feature>
<dbReference type="SMART" id="SM00448">
    <property type="entry name" value="REC"/>
    <property type="match status" value="1"/>
</dbReference>
<feature type="modified residue" description="4-aspartylphosphate" evidence="8">
    <location>
        <position position="71"/>
    </location>
</feature>
<dbReference type="GO" id="GO:0006355">
    <property type="term" value="P:regulation of DNA-templated transcription"/>
    <property type="evidence" value="ECO:0007669"/>
    <property type="project" value="InterPro"/>
</dbReference>
<evidence type="ECO:0000259" key="11">
    <source>
        <dbReference type="PROSITE" id="PS51755"/>
    </source>
</evidence>
<evidence type="ECO:0000256" key="1">
    <source>
        <dbReference type="ARBA" id="ARBA00018672"/>
    </source>
</evidence>
<accession>A0A3E2TLQ1</accession>
<name>A0A3E2TLQ1_9FIRM</name>
<comment type="caution">
    <text evidence="12">The sequence shown here is derived from an EMBL/GenBank/DDBJ whole genome shotgun (WGS) entry which is preliminary data.</text>
</comment>
<dbReference type="GO" id="GO:0032993">
    <property type="term" value="C:protein-DNA complex"/>
    <property type="evidence" value="ECO:0007669"/>
    <property type="project" value="TreeGrafter"/>
</dbReference>
<dbReference type="GO" id="GO:0000156">
    <property type="term" value="F:phosphorelay response regulator activity"/>
    <property type="evidence" value="ECO:0007669"/>
    <property type="project" value="TreeGrafter"/>
</dbReference>
<dbReference type="AlphaFoldDB" id="A0A3E2TLQ1"/>
<evidence type="ECO:0000256" key="2">
    <source>
        <dbReference type="ARBA" id="ARBA00022553"/>
    </source>
</evidence>
<dbReference type="Pfam" id="PF00486">
    <property type="entry name" value="Trans_reg_C"/>
    <property type="match status" value="1"/>
</dbReference>
<protein>
    <recommendedName>
        <fullName evidence="1">Stage 0 sporulation protein A homolog</fullName>
    </recommendedName>
</protein>
<evidence type="ECO:0000256" key="4">
    <source>
        <dbReference type="ARBA" id="ARBA00023015"/>
    </source>
</evidence>
<dbReference type="PROSITE" id="PS51755">
    <property type="entry name" value="OMPR_PHOB"/>
    <property type="match status" value="1"/>
</dbReference>
<feature type="domain" description="OmpR/PhoB-type" evidence="11">
    <location>
        <begin position="144"/>
        <end position="242"/>
    </location>
</feature>
<keyword evidence="2 8" id="KW-0597">Phosphoprotein</keyword>
<sequence>MVTLYNIECKFPVKKMEKSKLKLLVVEDEKKLCDMIAKSLHLAGYEVDTCNDGEQALDMIYAELYDLIVLDLNLPGVDGMEILRELRKENEETKVLILSARSQIADKVEGLDSGANDYMEKPFHLQELEARVRSLTRRKFVQKNICLECGKLRFDTRERVAYAEDNPVALTRKENGILEYLLLNQGRPVSQEELIEHVWDSSVDSFSGSIRVHMSSLRKKLKAGLGYDPIVNKIGEGYKIGGDSRA</sequence>
<feature type="DNA-binding region" description="OmpR/PhoB-type" evidence="9">
    <location>
        <begin position="144"/>
        <end position="242"/>
    </location>
</feature>
<dbReference type="InterPro" id="IPR011006">
    <property type="entry name" value="CheY-like_superfamily"/>
</dbReference>
<dbReference type="Proteomes" id="UP000260773">
    <property type="component" value="Unassembled WGS sequence"/>
</dbReference>
<organism evidence="12 13">
    <name type="scientific">Coprococcus catus</name>
    <dbReference type="NCBI Taxonomy" id="116085"/>
    <lineage>
        <taxon>Bacteria</taxon>
        <taxon>Bacillati</taxon>
        <taxon>Bacillota</taxon>
        <taxon>Clostridia</taxon>
        <taxon>Lachnospirales</taxon>
        <taxon>Lachnospiraceae</taxon>
        <taxon>Coprococcus</taxon>
    </lineage>
</organism>
<dbReference type="InterPro" id="IPR001867">
    <property type="entry name" value="OmpR/PhoB-type_DNA-bd"/>
</dbReference>
<evidence type="ECO:0000256" key="3">
    <source>
        <dbReference type="ARBA" id="ARBA00023012"/>
    </source>
</evidence>
<evidence type="ECO:0000256" key="6">
    <source>
        <dbReference type="ARBA" id="ARBA00023163"/>
    </source>
</evidence>
<dbReference type="SMART" id="SM00862">
    <property type="entry name" value="Trans_reg_C"/>
    <property type="match status" value="1"/>
</dbReference>
<evidence type="ECO:0000256" key="8">
    <source>
        <dbReference type="PROSITE-ProRule" id="PRU00169"/>
    </source>
</evidence>
<dbReference type="SUPFAM" id="SSF52172">
    <property type="entry name" value="CheY-like"/>
    <property type="match status" value="1"/>
</dbReference>
<dbReference type="GO" id="GO:0000976">
    <property type="term" value="F:transcription cis-regulatory region binding"/>
    <property type="evidence" value="ECO:0007669"/>
    <property type="project" value="TreeGrafter"/>
</dbReference>
<evidence type="ECO:0000256" key="7">
    <source>
        <dbReference type="ARBA" id="ARBA00024867"/>
    </source>
</evidence>
<dbReference type="EMBL" id="QVEP01000031">
    <property type="protein sequence ID" value="RGB78294.1"/>
    <property type="molecule type" value="Genomic_DNA"/>
</dbReference>
<keyword evidence="4" id="KW-0805">Transcription regulation</keyword>
<evidence type="ECO:0000256" key="5">
    <source>
        <dbReference type="ARBA" id="ARBA00023125"/>
    </source>
</evidence>
<dbReference type="InterPro" id="IPR036388">
    <property type="entry name" value="WH-like_DNA-bd_sf"/>
</dbReference>
<dbReference type="PROSITE" id="PS50110">
    <property type="entry name" value="RESPONSE_REGULATORY"/>
    <property type="match status" value="1"/>
</dbReference>
<dbReference type="PANTHER" id="PTHR48111">
    <property type="entry name" value="REGULATOR OF RPOS"/>
    <property type="match status" value="1"/>
</dbReference>